<dbReference type="PANTHER" id="PTHR12220:SF13">
    <property type="entry name" value="LARGE RIBOSOMAL SUBUNIT PROTEIN UL16M"/>
    <property type="match status" value="1"/>
</dbReference>
<proteinExistence type="evidence at transcript level"/>
<keyword evidence="6" id="KW-0687">Ribonucleoprotein</keyword>
<evidence type="ECO:0000313" key="9">
    <source>
        <dbReference type="EMBL" id="SVE93257.1"/>
    </source>
</evidence>
<name>A0A4Y7NKZ9_9CRUS</name>
<dbReference type="InterPro" id="IPR047873">
    <property type="entry name" value="Ribosomal_uL16"/>
</dbReference>
<comment type="similarity">
    <text evidence="2">Belongs to the universal ribosomal protein uL16 family.</text>
</comment>
<accession>A0A4Y7NKZ9</accession>
<evidence type="ECO:0000256" key="6">
    <source>
        <dbReference type="ARBA" id="ARBA00023274"/>
    </source>
</evidence>
<protein>
    <recommendedName>
        <fullName evidence="7">Large ribosomal subunit protein uL16m</fullName>
    </recommendedName>
    <alternativeName>
        <fullName evidence="8">39S ribosomal protein L16, mitochondrial</fullName>
    </alternativeName>
</protein>
<evidence type="ECO:0000256" key="7">
    <source>
        <dbReference type="ARBA" id="ARBA00035302"/>
    </source>
</evidence>
<evidence type="ECO:0000256" key="8">
    <source>
        <dbReference type="ARBA" id="ARBA00035440"/>
    </source>
</evidence>
<evidence type="ECO:0000256" key="4">
    <source>
        <dbReference type="ARBA" id="ARBA00022980"/>
    </source>
</evidence>
<evidence type="ECO:0000256" key="1">
    <source>
        <dbReference type="ARBA" id="ARBA00004173"/>
    </source>
</evidence>
<keyword evidence="3" id="KW-0809">Transit peptide</keyword>
<evidence type="ECO:0000256" key="5">
    <source>
        <dbReference type="ARBA" id="ARBA00023128"/>
    </source>
</evidence>
<gene>
    <name evidence="9" type="primary">EOG090X0DE4</name>
</gene>
<dbReference type="AlphaFoldDB" id="A0A4Y7NKZ9"/>
<evidence type="ECO:0000256" key="3">
    <source>
        <dbReference type="ARBA" id="ARBA00022946"/>
    </source>
</evidence>
<comment type="subcellular location">
    <subcellularLocation>
        <location evidence="1">Mitochondrion</location>
    </subcellularLocation>
</comment>
<dbReference type="InterPro" id="IPR036920">
    <property type="entry name" value="Ribosomal_uL16_sf"/>
</dbReference>
<dbReference type="GO" id="GO:0003735">
    <property type="term" value="F:structural constituent of ribosome"/>
    <property type="evidence" value="ECO:0007669"/>
    <property type="project" value="InterPro"/>
</dbReference>
<dbReference type="CDD" id="cd01433">
    <property type="entry name" value="Ribosomal_L16_L10e"/>
    <property type="match status" value="1"/>
</dbReference>
<evidence type="ECO:0000256" key="2">
    <source>
        <dbReference type="ARBA" id="ARBA00008931"/>
    </source>
</evidence>
<dbReference type="EMBL" id="LR023638">
    <property type="protein sequence ID" value="SVE93257.1"/>
    <property type="molecule type" value="mRNA"/>
</dbReference>
<sequence length="285" mass="32062">MPAVVAGVLNGGLFMCPVVVAGVLNGGLFMSPAVVAGVPIGGLSNKLQFPGLEELLKPIQTSVRVHSAGMKNYLPPPNFDHIELPEKPKLTFMDKVPQYPSNMRPPKMAKRLTLMRGPEPIHNQFIYKQYGIVALCGGRLHSGHIEMMRMTINRKMDASKMFAVWRIDSPWQPLTRKGQGKRMGGGKGPIDHYVTPIKAGRVILELGGKCEFEQALPFLEEVAHKLPIRAKATSYEMMMAEKEEAEKMARENINPYTKEYVIKNNMGGCWRWISPYDKKWFFDYV</sequence>
<dbReference type="GO" id="GO:0005762">
    <property type="term" value="C:mitochondrial large ribosomal subunit"/>
    <property type="evidence" value="ECO:0007669"/>
    <property type="project" value="TreeGrafter"/>
</dbReference>
<dbReference type="GO" id="GO:0019843">
    <property type="term" value="F:rRNA binding"/>
    <property type="evidence" value="ECO:0007669"/>
    <property type="project" value="InterPro"/>
</dbReference>
<dbReference type="GO" id="GO:0032543">
    <property type="term" value="P:mitochondrial translation"/>
    <property type="evidence" value="ECO:0007669"/>
    <property type="project" value="TreeGrafter"/>
</dbReference>
<keyword evidence="4" id="KW-0689">Ribosomal protein</keyword>
<reference evidence="9" key="1">
    <citation type="submission" date="2018-08" db="EMBL/GenBank/DDBJ databases">
        <authorList>
            <person name="Cornetti L."/>
        </authorList>
    </citation>
    <scope>NUCLEOTIDE SEQUENCE</scope>
    <source>
        <strain evidence="9">DE-FRO-2-1</strain>
    </source>
</reference>
<organism evidence="9">
    <name type="scientific">Moina brachiata</name>
    <dbReference type="NCBI Taxonomy" id="675436"/>
    <lineage>
        <taxon>Eukaryota</taxon>
        <taxon>Metazoa</taxon>
        <taxon>Ecdysozoa</taxon>
        <taxon>Arthropoda</taxon>
        <taxon>Crustacea</taxon>
        <taxon>Branchiopoda</taxon>
        <taxon>Diplostraca</taxon>
        <taxon>Cladocera</taxon>
        <taxon>Anomopoda</taxon>
        <taxon>Moinidae</taxon>
        <taxon>Moina</taxon>
    </lineage>
</organism>
<dbReference type="SUPFAM" id="SSF54686">
    <property type="entry name" value="Ribosomal protein L16p/L10e"/>
    <property type="match status" value="1"/>
</dbReference>
<dbReference type="Gene3D" id="3.90.1170.10">
    <property type="entry name" value="Ribosomal protein L10e/L16"/>
    <property type="match status" value="1"/>
</dbReference>
<dbReference type="PANTHER" id="PTHR12220">
    <property type="entry name" value="50S/60S RIBOSOMAL PROTEIN L16"/>
    <property type="match status" value="1"/>
</dbReference>
<dbReference type="InterPro" id="IPR000114">
    <property type="entry name" value="Ribosomal_uL16_bact-type"/>
</dbReference>
<dbReference type="Pfam" id="PF00252">
    <property type="entry name" value="Ribosomal_L16"/>
    <property type="match status" value="1"/>
</dbReference>
<dbReference type="FunFam" id="3.90.1170.10:FF:000005">
    <property type="entry name" value="39S ribosomal protein L16, mitochondrial"/>
    <property type="match status" value="1"/>
</dbReference>
<dbReference type="InterPro" id="IPR016180">
    <property type="entry name" value="Ribosomal_uL16_dom"/>
</dbReference>
<keyword evidence="5" id="KW-0496">Mitochondrion</keyword>
<dbReference type="GO" id="GO:0005743">
    <property type="term" value="C:mitochondrial inner membrane"/>
    <property type="evidence" value="ECO:0007669"/>
    <property type="project" value="UniProtKB-ARBA"/>
</dbReference>